<organism evidence="2 3">
    <name type="scientific">Lottia gigantea</name>
    <name type="common">Giant owl limpet</name>
    <dbReference type="NCBI Taxonomy" id="225164"/>
    <lineage>
        <taxon>Eukaryota</taxon>
        <taxon>Metazoa</taxon>
        <taxon>Spiralia</taxon>
        <taxon>Lophotrochozoa</taxon>
        <taxon>Mollusca</taxon>
        <taxon>Gastropoda</taxon>
        <taxon>Patellogastropoda</taxon>
        <taxon>Lottioidea</taxon>
        <taxon>Lottiidae</taxon>
        <taxon>Lottia</taxon>
    </lineage>
</organism>
<dbReference type="RefSeq" id="XP_009064209.1">
    <property type="nucleotide sequence ID" value="XM_009065961.1"/>
</dbReference>
<dbReference type="HOGENOM" id="CLU_1654125_0_0_1"/>
<dbReference type="Proteomes" id="UP000030746">
    <property type="component" value="Unassembled WGS sequence"/>
</dbReference>
<dbReference type="GeneID" id="20240766"/>
<feature type="region of interest" description="Disordered" evidence="1">
    <location>
        <begin position="43"/>
        <end position="67"/>
    </location>
</feature>
<evidence type="ECO:0000256" key="1">
    <source>
        <dbReference type="SAM" id="MobiDB-lite"/>
    </source>
</evidence>
<keyword evidence="3" id="KW-1185">Reference proteome</keyword>
<proteinExistence type="predicted"/>
<evidence type="ECO:0000313" key="3">
    <source>
        <dbReference type="Proteomes" id="UP000030746"/>
    </source>
</evidence>
<evidence type="ECO:0000313" key="2">
    <source>
        <dbReference type="EMBL" id="ESO85065.1"/>
    </source>
</evidence>
<sequence length="160" mass="18078">MLSPIPKVQPAKQSARTICAKIITSSLYKANLLAKALPKPKARRKLKVSTKKDTDNNMAVKKPPKRKAKSETQFFDFFIQFWIKMRRPSKSPYAKKPTNPMDILSLPFFNKTMKFLNCEASRYKAHSFRIGAATTAALIGIPVDITMQAGKGNHQFSNLY</sequence>
<gene>
    <name evidence="2" type="ORF">LOTGIDRAFT_168086</name>
</gene>
<dbReference type="EMBL" id="KB203331">
    <property type="protein sequence ID" value="ESO85065.1"/>
    <property type="molecule type" value="Genomic_DNA"/>
</dbReference>
<reference evidence="2 3" key="1">
    <citation type="journal article" date="2013" name="Nature">
        <title>Insights into bilaterian evolution from three spiralian genomes.</title>
        <authorList>
            <person name="Simakov O."/>
            <person name="Marletaz F."/>
            <person name="Cho S.J."/>
            <person name="Edsinger-Gonzales E."/>
            <person name="Havlak P."/>
            <person name="Hellsten U."/>
            <person name="Kuo D.H."/>
            <person name="Larsson T."/>
            <person name="Lv J."/>
            <person name="Arendt D."/>
            <person name="Savage R."/>
            <person name="Osoegawa K."/>
            <person name="de Jong P."/>
            <person name="Grimwood J."/>
            <person name="Chapman J.A."/>
            <person name="Shapiro H."/>
            <person name="Aerts A."/>
            <person name="Otillar R.P."/>
            <person name="Terry A.Y."/>
            <person name="Boore J.L."/>
            <person name="Grigoriev I.V."/>
            <person name="Lindberg D.R."/>
            <person name="Seaver E.C."/>
            <person name="Weisblat D.A."/>
            <person name="Putnam N.H."/>
            <person name="Rokhsar D.S."/>
        </authorList>
    </citation>
    <scope>NUCLEOTIDE SEQUENCE [LARGE SCALE GENOMIC DNA]</scope>
</reference>
<dbReference type="KEGG" id="lgi:LOTGIDRAFT_168086"/>
<accession>V3ZR79</accession>
<dbReference type="CTD" id="20240766"/>
<dbReference type="AlphaFoldDB" id="V3ZR79"/>
<protein>
    <submittedName>
        <fullName evidence="2">Uncharacterized protein</fullName>
    </submittedName>
</protein>
<name>V3ZR79_LOTGI</name>